<evidence type="ECO:0008006" key="3">
    <source>
        <dbReference type="Google" id="ProtNLM"/>
    </source>
</evidence>
<dbReference type="EMBL" id="CP000473">
    <property type="protein sequence ID" value="ABJ83311.1"/>
    <property type="molecule type" value="Genomic_DNA"/>
</dbReference>
<accession>Q025K8</accession>
<feature type="transmembrane region" description="Helical" evidence="1">
    <location>
        <begin position="80"/>
        <end position="100"/>
    </location>
</feature>
<dbReference type="Gene3D" id="1.10.10.1320">
    <property type="entry name" value="Anti-sigma factor, zinc-finger domain"/>
    <property type="match status" value="1"/>
</dbReference>
<feature type="transmembrane region" description="Helical" evidence="1">
    <location>
        <begin position="106"/>
        <end position="128"/>
    </location>
</feature>
<name>Q025K8_SOLUE</name>
<keyword evidence="1" id="KW-1133">Transmembrane helix</keyword>
<dbReference type="OrthoDB" id="9808253at2"/>
<dbReference type="STRING" id="234267.Acid_2322"/>
<keyword evidence="1" id="KW-0812">Transmembrane</keyword>
<dbReference type="InterPro" id="IPR041916">
    <property type="entry name" value="Anti_sigma_zinc_sf"/>
</dbReference>
<dbReference type="KEGG" id="sus:Acid_2322"/>
<evidence type="ECO:0000256" key="1">
    <source>
        <dbReference type="SAM" id="Phobius"/>
    </source>
</evidence>
<reference evidence="2" key="1">
    <citation type="submission" date="2006-10" db="EMBL/GenBank/DDBJ databases">
        <title>Complete sequence of Solibacter usitatus Ellin6076.</title>
        <authorList>
            <consortium name="US DOE Joint Genome Institute"/>
            <person name="Copeland A."/>
            <person name="Lucas S."/>
            <person name="Lapidus A."/>
            <person name="Barry K."/>
            <person name="Detter J.C."/>
            <person name="Glavina del Rio T."/>
            <person name="Hammon N."/>
            <person name="Israni S."/>
            <person name="Dalin E."/>
            <person name="Tice H."/>
            <person name="Pitluck S."/>
            <person name="Thompson L.S."/>
            <person name="Brettin T."/>
            <person name="Bruce D."/>
            <person name="Han C."/>
            <person name="Tapia R."/>
            <person name="Gilna P."/>
            <person name="Schmutz J."/>
            <person name="Larimer F."/>
            <person name="Land M."/>
            <person name="Hauser L."/>
            <person name="Kyrpides N."/>
            <person name="Mikhailova N."/>
            <person name="Janssen P.H."/>
            <person name="Kuske C.R."/>
            <person name="Richardson P."/>
        </authorList>
    </citation>
    <scope>NUCLEOTIDE SEQUENCE</scope>
    <source>
        <strain evidence="2">Ellin6076</strain>
    </source>
</reference>
<keyword evidence="1" id="KW-0472">Membrane</keyword>
<dbReference type="AlphaFoldDB" id="Q025K8"/>
<evidence type="ECO:0000313" key="2">
    <source>
        <dbReference type="EMBL" id="ABJ83311.1"/>
    </source>
</evidence>
<sequence length="138" mass="14729">MTDHDLVRPLFALSAAGLLDAEGERRLREHTAGCEACSAELEAFAQLAAGLRFMPSTPPPPDLLARTQARVAAEADRREGALLATAAAVLACMLMLSLAYVLRAGVWVWVAWSFIPSVLGGAAALMLASRRRVERSAQ</sequence>
<organism evidence="2">
    <name type="scientific">Solibacter usitatus (strain Ellin6076)</name>
    <dbReference type="NCBI Taxonomy" id="234267"/>
    <lineage>
        <taxon>Bacteria</taxon>
        <taxon>Pseudomonadati</taxon>
        <taxon>Acidobacteriota</taxon>
        <taxon>Terriglobia</taxon>
        <taxon>Bryobacterales</taxon>
        <taxon>Solibacteraceae</taxon>
        <taxon>Candidatus Solibacter</taxon>
    </lineage>
</organism>
<proteinExistence type="predicted"/>
<gene>
    <name evidence="2" type="ordered locus">Acid_2322</name>
</gene>
<protein>
    <recommendedName>
        <fullName evidence="3">Transmembrane anti-sigma factor</fullName>
    </recommendedName>
</protein>
<dbReference type="HOGENOM" id="CLU_1853901_0_0_0"/>
<dbReference type="InParanoid" id="Q025K8"/>